<gene>
    <name evidence="2" type="ORF">FSB78_01345</name>
</gene>
<keyword evidence="3" id="KW-1185">Reference proteome</keyword>
<dbReference type="OrthoDB" id="9806751at2"/>
<sequence>MCDANIGSRIAHVLSAVGHDVARASVVLPDAKDDVILAYAVAEDRFLITCDRDFGELVFLKQATAPPGIIYVRFEPDNVEEILPRLLPLLEFEACNGHMTVVGTKRDRSVPLPVKSRYHG</sequence>
<evidence type="ECO:0000313" key="2">
    <source>
        <dbReference type="EMBL" id="TXC69755.1"/>
    </source>
</evidence>
<evidence type="ECO:0000313" key="3">
    <source>
        <dbReference type="Proteomes" id="UP000321250"/>
    </source>
</evidence>
<name>A0A5C6UCJ7_9SPHN</name>
<proteinExistence type="predicted"/>
<dbReference type="InterPro" id="IPR041049">
    <property type="entry name" value="DUF5615"/>
</dbReference>
<evidence type="ECO:0000259" key="1">
    <source>
        <dbReference type="Pfam" id="PF18480"/>
    </source>
</evidence>
<dbReference type="Proteomes" id="UP000321250">
    <property type="component" value="Unassembled WGS sequence"/>
</dbReference>
<dbReference type="Pfam" id="PF18480">
    <property type="entry name" value="DUF5615"/>
    <property type="match status" value="1"/>
</dbReference>
<accession>A0A5C6UCJ7</accession>
<dbReference type="RefSeq" id="WP_158637942.1">
    <property type="nucleotide sequence ID" value="NZ_VOQR01000001.1"/>
</dbReference>
<organism evidence="2 3">
    <name type="scientific">Sphingomonas ginsenosidivorax</name>
    <dbReference type="NCBI Taxonomy" id="862135"/>
    <lineage>
        <taxon>Bacteria</taxon>
        <taxon>Pseudomonadati</taxon>
        <taxon>Pseudomonadota</taxon>
        <taxon>Alphaproteobacteria</taxon>
        <taxon>Sphingomonadales</taxon>
        <taxon>Sphingomonadaceae</taxon>
        <taxon>Sphingomonas</taxon>
    </lineage>
</organism>
<reference evidence="2 3" key="1">
    <citation type="journal article" date="2013" name="Antonie Van Leeuwenhoek">
        <title>Sphingomonas ginsenosidivorax sp. nov., with the ability to transform ginsenosides.</title>
        <authorList>
            <person name="Jin X.F."/>
            <person name="Kim J.K."/>
            <person name="Liu Q.M."/>
            <person name="Kang M.S."/>
            <person name="He D."/>
            <person name="Jin F.X."/>
            <person name="Kim S.C."/>
            <person name="Im W.T."/>
        </authorList>
    </citation>
    <scope>NUCLEOTIDE SEQUENCE [LARGE SCALE GENOMIC DNA]</scope>
    <source>
        <strain evidence="2 3">KHI67</strain>
    </source>
</reference>
<dbReference type="AlphaFoldDB" id="A0A5C6UCJ7"/>
<feature type="domain" description="DUF5615" evidence="1">
    <location>
        <begin position="2"/>
        <end position="102"/>
    </location>
</feature>
<comment type="caution">
    <text evidence="2">The sequence shown here is derived from an EMBL/GenBank/DDBJ whole genome shotgun (WGS) entry which is preliminary data.</text>
</comment>
<protein>
    <recommendedName>
        <fullName evidence="1">DUF5615 domain-containing protein</fullName>
    </recommendedName>
</protein>
<dbReference type="EMBL" id="VOQR01000001">
    <property type="protein sequence ID" value="TXC69755.1"/>
    <property type="molecule type" value="Genomic_DNA"/>
</dbReference>